<feature type="compositionally biased region" description="Basic residues" evidence="1">
    <location>
        <begin position="9"/>
        <end position="20"/>
    </location>
</feature>
<dbReference type="Proteomes" id="UP000298263">
    <property type="component" value="Unassembled WGS sequence"/>
</dbReference>
<feature type="region of interest" description="Disordered" evidence="1">
    <location>
        <begin position="220"/>
        <end position="252"/>
    </location>
</feature>
<proteinExistence type="predicted"/>
<accession>A0A4Z1AKQ1</accession>
<keyword evidence="3" id="KW-1185">Reference proteome</keyword>
<protein>
    <recommendedName>
        <fullName evidence="4">DUF4912 domain-containing protein</fullName>
    </recommendedName>
</protein>
<evidence type="ECO:0000313" key="2">
    <source>
        <dbReference type="EMBL" id="TGL90123.1"/>
    </source>
</evidence>
<evidence type="ECO:0000313" key="3">
    <source>
        <dbReference type="Proteomes" id="UP000298263"/>
    </source>
</evidence>
<organism evidence="2 3">
    <name type="scientific">Leptospira congkakensis</name>
    <dbReference type="NCBI Taxonomy" id="2484932"/>
    <lineage>
        <taxon>Bacteria</taxon>
        <taxon>Pseudomonadati</taxon>
        <taxon>Spirochaetota</taxon>
        <taxon>Spirochaetia</taxon>
        <taxon>Leptospirales</taxon>
        <taxon>Leptospiraceae</taxon>
        <taxon>Leptospira</taxon>
    </lineage>
</organism>
<feature type="region of interest" description="Disordered" evidence="1">
    <location>
        <begin position="1"/>
        <end position="30"/>
    </location>
</feature>
<dbReference type="AlphaFoldDB" id="A0A4Z1AKQ1"/>
<name>A0A4Z1AKQ1_9LEPT</name>
<gene>
    <name evidence="2" type="ORF">EHQ69_09210</name>
</gene>
<dbReference type="EMBL" id="RQGP01000022">
    <property type="protein sequence ID" value="TGL90123.1"/>
    <property type="molecule type" value="Genomic_DNA"/>
</dbReference>
<reference evidence="2" key="1">
    <citation type="journal article" date="2019" name="PLoS Negl. Trop. Dis.">
        <title>Revisiting the worldwide diversity of Leptospira species in the environment.</title>
        <authorList>
            <person name="Vincent A.T."/>
            <person name="Schiettekatte O."/>
            <person name="Bourhy P."/>
            <person name="Veyrier F.J."/>
            <person name="Picardeau M."/>
        </authorList>
    </citation>
    <scope>NUCLEOTIDE SEQUENCE [LARGE SCALE GENOMIC DNA]</scope>
    <source>
        <strain evidence="2">201702422</strain>
    </source>
</reference>
<evidence type="ECO:0008006" key="4">
    <source>
        <dbReference type="Google" id="ProtNLM"/>
    </source>
</evidence>
<dbReference type="OrthoDB" id="327732at2"/>
<feature type="compositionally biased region" description="Gly residues" evidence="1">
    <location>
        <begin position="242"/>
        <end position="252"/>
    </location>
</feature>
<comment type="caution">
    <text evidence="2">The sequence shown here is derived from an EMBL/GenBank/DDBJ whole genome shotgun (WGS) entry which is preliminary data.</text>
</comment>
<feature type="compositionally biased region" description="Polar residues" evidence="1">
    <location>
        <begin position="231"/>
        <end position="241"/>
    </location>
</feature>
<sequence length="252" mass="28347">MADEEKKVGAKKKSAPKKKTTVATANEKSVKTAAKKVAKKTAKQKEISSQEPPLKSIYNDSKFTKHPEFPAEDLIRVLVRTPKEAFVFWKFSETTLKNLLINLDSPSTDGLRFRLKVEYKNIFGSERTEIYDLAPFTESYYLKFMFPVREIQTSILVSSEKKEVSTLHSSGKDLPGGTESFRLDKEWIHPQWISQGLVAKSVGSDEYYVKNGDASEFYVNPRTKEQIERNPGQNQPHSGFANGSGSGKGLSE</sequence>
<dbReference type="RefSeq" id="WP_135583130.1">
    <property type="nucleotide sequence ID" value="NZ_RQGO01000005.1"/>
</dbReference>
<evidence type="ECO:0000256" key="1">
    <source>
        <dbReference type="SAM" id="MobiDB-lite"/>
    </source>
</evidence>